<dbReference type="Proteomes" id="UP000694923">
    <property type="component" value="Unplaced"/>
</dbReference>
<protein>
    <submittedName>
        <fullName evidence="4">Melanoma-associated antigen B10-like</fullName>
    </submittedName>
</protein>
<reference evidence="4" key="1">
    <citation type="submission" date="2025-08" db="UniProtKB">
        <authorList>
            <consortium name="RefSeq"/>
        </authorList>
    </citation>
    <scope>IDENTIFICATION</scope>
</reference>
<dbReference type="PANTHER" id="PTHR11736:SF69">
    <property type="entry name" value="MAGE DOMAIN-CONTAINING PROTEIN"/>
    <property type="match status" value="1"/>
</dbReference>
<dbReference type="InterPro" id="IPR041899">
    <property type="entry name" value="MAGE_WH2"/>
</dbReference>
<feature type="domain" description="MAGE" evidence="2">
    <location>
        <begin position="74"/>
        <end position="268"/>
    </location>
</feature>
<evidence type="ECO:0000259" key="2">
    <source>
        <dbReference type="PROSITE" id="PS50838"/>
    </source>
</evidence>
<dbReference type="Pfam" id="PF01454">
    <property type="entry name" value="MAGE"/>
    <property type="match status" value="1"/>
</dbReference>
<evidence type="ECO:0000256" key="1">
    <source>
        <dbReference type="SAM" id="MobiDB-lite"/>
    </source>
</evidence>
<dbReference type="InterPro" id="IPR041898">
    <property type="entry name" value="MAGE_WH1"/>
</dbReference>
<dbReference type="Pfam" id="PF12440">
    <property type="entry name" value="MAGE_N"/>
    <property type="match status" value="1"/>
</dbReference>
<dbReference type="InterPro" id="IPR037445">
    <property type="entry name" value="MAGE"/>
</dbReference>
<gene>
    <name evidence="4" type="primary">LOC103598310</name>
</gene>
<feature type="region of interest" description="Disordered" evidence="1">
    <location>
        <begin position="1"/>
        <end position="20"/>
    </location>
</feature>
<sequence>MPRGHKSKLRAREKRCQVQSETQSLQRAQVIAAEEEEAPCSSSSPCGGATSQGEERPSTSQAPPTTDHTCKSPVDEKAILLVSFMLRKYNLRQPITKQELLKCISKKYRQQFHEILRRASDLMVLAFGIEVKEVDPTRSHYMLVSKLRVTGDARRSAGMGLLMTILCVIFMKDNCAAEEDIWEVLNVMEIYDGKKHDFYGEPRKLITQDLVKDRYLEYQQVPNSDPPRYQFLWGPRAHAETSKMEVLEFLAGIHNTVPSAFPSWYEEALRDEEERARARFGAMLLNSAMAHASSRLDSSSFSHP</sequence>
<dbReference type="InterPro" id="IPR021072">
    <property type="entry name" value="MAGE_N"/>
</dbReference>
<dbReference type="InterPro" id="IPR002190">
    <property type="entry name" value="MHD_dom"/>
</dbReference>
<dbReference type="SMART" id="SM01392">
    <property type="entry name" value="MAGE_N"/>
    <property type="match status" value="1"/>
</dbReference>
<dbReference type="Gene3D" id="1.10.10.1200">
    <property type="entry name" value="MAGE homology domain, winged helix WH1 motif"/>
    <property type="match status" value="1"/>
</dbReference>
<organism evidence="3 4">
    <name type="scientific">Galeopterus variegatus</name>
    <name type="common">Malayan flying lemur</name>
    <name type="synonym">Cynocephalus variegatus</name>
    <dbReference type="NCBI Taxonomy" id="482537"/>
    <lineage>
        <taxon>Eukaryota</taxon>
        <taxon>Metazoa</taxon>
        <taxon>Chordata</taxon>
        <taxon>Craniata</taxon>
        <taxon>Vertebrata</taxon>
        <taxon>Euteleostomi</taxon>
        <taxon>Mammalia</taxon>
        <taxon>Eutheria</taxon>
        <taxon>Euarchontoglires</taxon>
        <taxon>Dermoptera</taxon>
        <taxon>Cynocephalidae</taxon>
        <taxon>Galeopterus</taxon>
    </lineage>
</organism>
<name>A0ABM0RIU1_GALVR</name>
<evidence type="ECO:0000313" key="4">
    <source>
        <dbReference type="RefSeq" id="XP_008580532.1"/>
    </source>
</evidence>
<dbReference type="PROSITE" id="PS50838">
    <property type="entry name" value="MAGE"/>
    <property type="match status" value="1"/>
</dbReference>
<proteinExistence type="predicted"/>
<dbReference type="RefSeq" id="XP_008580532.1">
    <property type="nucleotide sequence ID" value="XM_008582310.1"/>
</dbReference>
<feature type="compositionally biased region" description="Polar residues" evidence="1">
    <location>
        <begin position="58"/>
        <end position="67"/>
    </location>
</feature>
<feature type="region of interest" description="Disordered" evidence="1">
    <location>
        <begin position="27"/>
        <end position="71"/>
    </location>
</feature>
<dbReference type="PANTHER" id="PTHR11736">
    <property type="entry name" value="MELANOMA-ASSOCIATED ANTIGEN MAGE ANTIGEN"/>
    <property type="match status" value="1"/>
</dbReference>
<accession>A0ABM0RIU1</accession>
<dbReference type="SMART" id="SM01373">
    <property type="entry name" value="MAGE"/>
    <property type="match status" value="1"/>
</dbReference>
<evidence type="ECO:0000313" key="3">
    <source>
        <dbReference type="Proteomes" id="UP000694923"/>
    </source>
</evidence>
<keyword evidence="3" id="KW-1185">Reference proteome</keyword>
<feature type="compositionally biased region" description="Low complexity" evidence="1">
    <location>
        <begin position="39"/>
        <end position="49"/>
    </location>
</feature>
<feature type="compositionally biased region" description="Basic residues" evidence="1">
    <location>
        <begin position="1"/>
        <end position="13"/>
    </location>
</feature>
<dbReference type="GeneID" id="103598310"/>
<dbReference type="Gene3D" id="1.10.10.1210">
    <property type="entry name" value="MAGE homology domain, winged helix WH2 motif"/>
    <property type="match status" value="1"/>
</dbReference>